<dbReference type="Gene3D" id="1.10.520.20">
    <property type="entry name" value="N-terminal domain of the delta subunit of the F1F0-ATP synthase"/>
    <property type="match status" value="1"/>
</dbReference>
<keyword evidence="3 7" id="KW-0375">Hydrogen ion transport</keyword>
<comment type="subunit">
    <text evidence="7">F-type ATPases have 2 components, F(1) - the catalytic core - and F(0) - the membrane proton channel. F(1) has five subunits: alpha(3), beta(3), gamma(1), delta(1), epsilon(1). F(0) has three main subunits: a(1), b(2) and c(10-14). The alpha and beta chains form an alternating ring which encloses part of the gamma chain. F(1) is attached to F(0) by a central stalk formed by the gamma and epsilon chains, while a peripheral stalk is formed by the delta and b chains.</text>
</comment>
<gene>
    <name evidence="7" type="primary">atpH</name>
    <name evidence="8" type="ORF">KSB_13160</name>
</gene>
<dbReference type="HAMAP" id="MF_01416">
    <property type="entry name" value="ATP_synth_delta_bact"/>
    <property type="match status" value="1"/>
</dbReference>
<dbReference type="RefSeq" id="WP_007912092.1">
    <property type="nucleotide sequence ID" value="NZ_BNJG01000001.1"/>
</dbReference>
<reference evidence="8 9" key="1">
    <citation type="journal article" date="2021" name="Int. J. Syst. Evol. Microbiol.">
        <title>Reticulibacter mediterranei gen. nov., sp. nov., within the new family Reticulibacteraceae fam. nov., and Ktedonospora formicarum gen. nov., sp. nov., Ktedonobacter robiniae sp. nov., Dictyobacter formicarum sp. nov. and Dictyobacter arantiisoli sp. nov., belonging to the class Ktedonobacteria.</title>
        <authorList>
            <person name="Yabe S."/>
            <person name="Zheng Y."/>
            <person name="Wang C.M."/>
            <person name="Sakai Y."/>
            <person name="Abe K."/>
            <person name="Yokota A."/>
            <person name="Donadio S."/>
            <person name="Cavaletti L."/>
            <person name="Monciardini P."/>
        </authorList>
    </citation>
    <scope>NUCLEOTIDE SEQUENCE [LARGE SCALE GENOMIC DNA]</scope>
    <source>
        <strain evidence="8 9">SOSP1-30</strain>
    </source>
</reference>
<comment type="similarity">
    <text evidence="7">Belongs to the ATPase delta chain family.</text>
</comment>
<evidence type="ECO:0000256" key="5">
    <source>
        <dbReference type="ARBA" id="ARBA00023136"/>
    </source>
</evidence>
<dbReference type="Pfam" id="PF00213">
    <property type="entry name" value="OSCP"/>
    <property type="match status" value="1"/>
</dbReference>
<keyword evidence="4 7" id="KW-0406">Ion transport</keyword>
<dbReference type="EMBL" id="BNJG01000001">
    <property type="protein sequence ID" value="GHO52841.1"/>
    <property type="molecule type" value="Genomic_DNA"/>
</dbReference>
<keyword evidence="9" id="KW-1185">Reference proteome</keyword>
<evidence type="ECO:0000256" key="1">
    <source>
        <dbReference type="ARBA" id="ARBA00004370"/>
    </source>
</evidence>
<dbReference type="PRINTS" id="PR00125">
    <property type="entry name" value="ATPASEDELTA"/>
</dbReference>
<comment type="function">
    <text evidence="7">F(1)F(0) ATP synthase produces ATP from ADP in the presence of a proton or sodium gradient. F-type ATPases consist of two structural domains, F(1) containing the extramembraneous catalytic core and F(0) containing the membrane proton channel, linked together by a central stalk and a peripheral stalk. During catalysis, ATP synthesis in the catalytic domain of F(1) is coupled via a rotary mechanism of the central stalk subunits to proton translocation.</text>
</comment>
<dbReference type="Proteomes" id="UP000654345">
    <property type="component" value="Unassembled WGS sequence"/>
</dbReference>
<evidence type="ECO:0000256" key="3">
    <source>
        <dbReference type="ARBA" id="ARBA00022781"/>
    </source>
</evidence>
<keyword evidence="7" id="KW-0139">CF(1)</keyword>
<evidence type="ECO:0000256" key="7">
    <source>
        <dbReference type="HAMAP-Rule" id="MF_01416"/>
    </source>
</evidence>
<protein>
    <recommendedName>
        <fullName evidence="7">ATP synthase subunit delta</fullName>
    </recommendedName>
    <alternativeName>
        <fullName evidence="7">ATP synthase F(1) sector subunit delta</fullName>
    </alternativeName>
    <alternativeName>
        <fullName evidence="7">F-type ATPase subunit delta</fullName>
        <shortName evidence="7">F-ATPase subunit delta</shortName>
    </alternativeName>
</protein>
<dbReference type="InterPro" id="IPR026015">
    <property type="entry name" value="ATP_synth_OSCP/delta_N_sf"/>
</dbReference>
<evidence type="ECO:0000256" key="4">
    <source>
        <dbReference type="ARBA" id="ARBA00023065"/>
    </source>
</evidence>
<proteinExistence type="inferred from homology"/>
<keyword evidence="6 7" id="KW-0066">ATP synthesis</keyword>
<organism evidence="8 9">
    <name type="scientific">Ktedonobacter robiniae</name>
    <dbReference type="NCBI Taxonomy" id="2778365"/>
    <lineage>
        <taxon>Bacteria</taxon>
        <taxon>Bacillati</taxon>
        <taxon>Chloroflexota</taxon>
        <taxon>Ktedonobacteria</taxon>
        <taxon>Ktedonobacterales</taxon>
        <taxon>Ktedonobacteraceae</taxon>
        <taxon>Ktedonobacter</taxon>
    </lineage>
</organism>
<evidence type="ECO:0000313" key="9">
    <source>
        <dbReference type="Proteomes" id="UP000654345"/>
    </source>
</evidence>
<name>A0ABQ3UJD5_9CHLR</name>
<evidence type="ECO:0000256" key="2">
    <source>
        <dbReference type="ARBA" id="ARBA00022448"/>
    </source>
</evidence>
<comment type="function">
    <text evidence="7">This protein is part of the stalk that links CF(0) to CF(1). It either transmits conformational changes from CF(0) to CF(1) or is implicated in proton conduction.</text>
</comment>
<dbReference type="SUPFAM" id="SSF47928">
    <property type="entry name" value="N-terminal domain of the delta subunit of the F1F0-ATP synthase"/>
    <property type="match status" value="1"/>
</dbReference>
<evidence type="ECO:0000256" key="6">
    <source>
        <dbReference type="ARBA" id="ARBA00023310"/>
    </source>
</evidence>
<sequence length="195" mass="21952">MLKGAVARRYAGAIFELARKQNTLDRTLEDVKEIARLFSIRKLAYLLREPKVPTKRKETALRQALEPRVLPTSLNLALLIVQRELVDAMPKIAVELEQLVLDYRNQAIAEVTTAQPLDEGQRTVLQQALEKRTGKSVIMQTRVDPSILGGVVARVGDQVIDGSVRFRLHALQQRLLNEAASSSRDFFSEEEPALR</sequence>
<keyword evidence="2 7" id="KW-0813">Transport</keyword>
<dbReference type="PANTHER" id="PTHR11910">
    <property type="entry name" value="ATP SYNTHASE DELTA CHAIN"/>
    <property type="match status" value="1"/>
</dbReference>
<dbReference type="InterPro" id="IPR000711">
    <property type="entry name" value="ATPase_OSCP/dsu"/>
</dbReference>
<evidence type="ECO:0000313" key="8">
    <source>
        <dbReference type="EMBL" id="GHO52841.1"/>
    </source>
</evidence>
<accession>A0ABQ3UJD5</accession>
<keyword evidence="7" id="KW-1003">Cell membrane</keyword>
<comment type="caution">
    <text evidence="8">The sequence shown here is derived from an EMBL/GenBank/DDBJ whole genome shotgun (WGS) entry which is preliminary data.</text>
</comment>
<keyword evidence="5 7" id="KW-0472">Membrane</keyword>
<comment type="subcellular location">
    <subcellularLocation>
        <location evidence="7">Cell membrane</location>
        <topology evidence="7">Peripheral membrane protein</topology>
    </subcellularLocation>
    <subcellularLocation>
        <location evidence="1">Membrane</location>
    </subcellularLocation>
</comment>
<dbReference type="NCBIfam" id="TIGR01145">
    <property type="entry name" value="ATP_synt_delta"/>
    <property type="match status" value="1"/>
</dbReference>